<gene>
    <name evidence="2" type="ORF">NDU88_004746</name>
</gene>
<feature type="region of interest" description="Disordered" evidence="1">
    <location>
        <begin position="79"/>
        <end position="143"/>
    </location>
</feature>
<evidence type="ECO:0000313" key="3">
    <source>
        <dbReference type="Proteomes" id="UP001066276"/>
    </source>
</evidence>
<name>A0AAV7RK24_PLEWA</name>
<dbReference type="AlphaFoldDB" id="A0AAV7RK24"/>
<feature type="compositionally biased region" description="Basic and acidic residues" evidence="1">
    <location>
        <begin position="79"/>
        <end position="93"/>
    </location>
</feature>
<keyword evidence="3" id="KW-1185">Reference proteome</keyword>
<proteinExistence type="predicted"/>
<evidence type="ECO:0000256" key="1">
    <source>
        <dbReference type="SAM" id="MobiDB-lite"/>
    </source>
</evidence>
<dbReference type="PANTHER" id="PTHR18884">
    <property type="entry name" value="SEPTIN"/>
    <property type="match status" value="1"/>
</dbReference>
<organism evidence="2 3">
    <name type="scientific">Pleurodeles waltl</name>
    <name type="common">Iberian ribbed newt</name>
    <dbReference type="NCBI Taxonomy" id="8319"/>
    <lineage>
        <taxon>Eukaryota</taxon>
        <taxon>Metazoa</taxon>
        <taxon>Chordata</taxon>
        <taxon>Craniata</taxon>
        <taxon>Vertebrata</taxon>
        <taxon>Euteleostomi</taxon>
        <taxon>Amphibia</taxon>
        <taxon>Batrachia</taxon>
        <taxon>Caudata</taxon>
        <taxon>Salamandroidea</taxon>
        <taxon>Salamandridae</taxon>
        <taxon>Pleurodelinae</taxon>
        <taxon>Pleurodeles</taxon>
    </lineage>
</organism>
<dbReference type="EMBL" id="JANPWB010000009">
    <property type="protein sequence ID" value="KAJ1151967.1"/>
    <property type="molecule type" value="Genomic_DNA"/>
</dbReference>
<dbReference type="Proteomes" id="UP001066276">
    <property type="component" value="Chromosome 5"/>
</dbReference>
<accession>A0AAV7RK24</accession>
<sequence>MQDLKDVTDNVHYEAYRKLEAVTCNGGDKNKNKGQLTKYDTVAGMSPLAQMEEERRDLVNKMKKMEMEMEQVFEMNVKEKDQKLKDSEAELQRRHGQMKRNLEAQHKELKEKSRQFEDEKLSWEAQQQNSSRTLEKNKKGKIF</sequence>
<evidence type="ECO:0000313" key="2">
    <source>
        <dbReference type="EMBL" id="KAJ1151967.1"/>
    </source>
</evidence>
<comment type="caution">
    <text evidence="2">The sequence shown here is derived from an EMBL/GenBank/DDBJ whole genome shotgun (WGS) entry which is preliminary data.</text>
</comment>
<reference evidence="2" key="1">
    <citation type="journal article" date="2022" name="bioRxiv">
        <title>Sequencing and chromosome-scale assembly of the giantPleurodeles waltlgenome.</title>
        <authorList>
            <person name="Brown T."/>
            <person name="Elewa A."/>
            <person name="Iarovenko S."/>
            <person name="Subramanian E."/>
            <person name="Araus A.J."/>
            <person name="Petzold A."/>
            <person name="Susuki M."/>
            <person name="Suzuki K.-i.T."/>
            <person name="Hayashi T."/>
            <person name="Toyoda A."/>
            <person name="Oliveira C."/>
            <person name="Osipova E."/>
            <person name="Leigh N.D."/>
            <person name="Simon A."/>
            <person name="Yun M.H."/>
        </authorList>
    </citation>
    <scope>NUCLEOTIDE SEQUENCE</scope>
    <source>
        <strain evidence="2">20211129_DDA</strain>
        <tissue evidence="2">Liver</tissue>
    </source>
</reference>
<feature type="compositionally biased region" description="Basic and acidic residues" evidence="1">
    <location>
        <begin position="100"/>
        <end position="122"/>
    </location>
</feature>
<protein>
    <submittedName>
        <fullName evidence="2">Uncharacterized protein</fullName>
    </submittedName>
</protein>